<feature type="modified residue" description="4-aspartylphosphate" evidence="9">
    <location>
        <position position="930"/>
    </location>
</feature>
<dbReference type="NCBIfam" id="TIGR00229">
    <property type="entry name" value="sensory_box"/>
    <property type="match status" value="1"/>
</dbReference>
<dbReference type="eggNOG" id="KOG1601">
    <property type="taxonomic scope" value="Eukaryota"/>
</dbReference>
<name>A0A0L0HV44_SPIPD</name>
<keyword evidence="8" id="KW-0902">Two-component regulatory system</keyword>
<feature type="compositionally biased region" description="Polar residues" evidence="11">
    <location>
        <begin position="160"/>
        <end position="172"/>
    </location>
</feature>
<dbReference type="PROSITE" id="PS50110">
    <property type="entry name" value="RESPONSE_REGULATORY"/>
    <property type="match status" value="2"/>
</dbReference>
<dbReference type="InParanoid" id="A0A0L0HV44"/>
<dbReference type="InterPro" id="IPR035965">
    <property type="entry name" value="PAS-like_dom_sf"/>
</dbReference>
<dbReference type="InterPro" id="IPR011006">
    <property type="entry name" value="CheY-like_superfamily"/>
</dbReference>
<dbReference type="PROSITE" id="PS50112">
    <property type="entry name" value="PAS"/>
    <property type="match status" value="1"/>
</dbReference>
<dbReference type="InterPro" id="IPR003661">
    <property type="entry name" value="HisK_dim/P_dom"/>
</dbReference>
<feature type="region of interest" description="Disordered" evidence="11">
    <location>
        <begin position="144"/>
        <end position="206"/>
    </location>
</feature>
<dbReference type="GeneID" id="27684196"/>
<dbReference type="InterPro" id="IPR003594">
    <property type="entry name" value="HATPase_dom"/>
</dbReference>
<dbReference type="SMART" id="SM00091">
    <property type="entry name" value="PAS"/>
    <property type="match status" value="2"/>
</dbReference>
<dbReference type="OrthoDB" id="5378913at2759"/>
<feature type="domain" description="Response regulatory" evidence="13">
    <location>
        <begin position="1577"/>
        <end position="1696"/>
    </location>
</feature>
<evidence type="ECO:0000259" key="13">
    <source>
        <dbReference type="PROSITE" id="PS50110"/>
    </source>
</evidence>
<feature type="compositionally biased region" description="Polar residues" evidence="11">
    <location>
        <begin position="186"/>
        <end position="197"/>
    </location>
</feature>
<dbReference type="Gene3D" id="3.30.565.10">
    <property type="entry name" value="Histidine kinase-like ATPase, C-terminal domain"/>
    <property type="match status" value="2"/>
</dbReference>
<dbReference type="InterPro" id="IPR000014">
    <property type="entry name" value="PAS"/>
</dbReference>
<dbReference type="PROSITE" id="PS50113">
    <property type="entry name" value="PAC"/>
    <property type="match status" value="1"/>
</dbReference>
<evidence type="ECO:0000256" key="9">
    <source>
        <dbReference type="PROSITE-ProRule" id="PRU00169"/>
    </source>
</evidence>
<evidence type="ECO:0000256" key="10">
    <source>
        <dbReference type="SAM" id="Coils"/>
    </source>
</evidence>
<dbReference type="Gene3D" id="3.30.450.20">
    <property type="entry name" value="PAS domain"/>
    <property type="match status" value="2"/>
</dbReference>
<dbReference type="SUPFAM" id="SSF52172">
    <property type="entry name" value="CheY-like"/>
    <property type="match status" value="2"/>
</dbReference>
<evidence type="ECO:0000313" key="16">
    <source>
        <dbReference type="EMBL" id="KND04770.1"/>
    </source>
</evidence>
<dbReference type="PRINTS" id="PR00344">
    <property type="entry name" value="BCTRLSENSOR"/>
</dbReference>
<evidence type="ECO:0000256" key="2">
    <source>
        <dbReference type="ARBA" id="ARBA00012438"/>
    </source>
</evidence>
<evidence type="ECO:0000256" key="8">
    <source>
        <dbReference type="ARBA" id="ARBA00023012"/>
    </source>
</evidence>
<dbReference type="GO" id="GO:0005524">
    <property type="term" value="F:ATP binding"/>
    <property type="evidence" value="ECO:0007669"/>
    <property type="project" value="UniProtKB-KW"/>
</dbReference>
<dbReference type="Pfam" id="PF00512">
    <property type="entry name" value="HisKA"/>
    <property type="match status" value="1"/>
</dbReference>
<protein>
    <recommendedName>
        <fullName evidence="2">histidine kinase</fullName>
        <ecNumber evidence="2">2.7.13.3</ecNumber>
    </recommendedName>
</protein>
<feature type="region of interest" description="Disordered" evidence="11">
    <location>
        <begin position="1376"/>
        <end position="1424"/>
    </location>
</feature>
<dbReference type="Pfam" id="PF00072">
    <property type="entry name" value="Response_reg"/>
    <property type="match status" value="2"/>
</dbReference>
<feature type="domain" description="PAS" evidence="14">
    <location>
        <begin position="1020"/>
        <end position="1091"/>
    </location>
</feature>
<gene>
    <name evidence="16" type="ORF">SPPG_00473</name>
</gene>
<feature type="compositionally biased region" description="Low complexity" evidence="11">
    <location>
        <begin position="864"/>
        <end position="878"/>
    </location>
</feature>
<feature type="compositionally biased region" description="Low complexity" evidence="11">
    <location>
        <begin position="1411"/>
        <end position="1421"/>
    </location>
</feature>
<dbReference type="SUPFAM" id="SSF55874">
    <property type="entry name" value="ATPase domain of HSP90 chaperone/DNA topoisomerase II/histidine kinase"/>
    <property type="match status" value="2"/>
</dbReference>
<dbReference type="InterPro" id="IPR005467">
    <property type="entry name" value="His_kinase_dom"/>
</dbReference>
<feature type="coiled-coil region" evidence="10">
    <location>
        <begin position="1137"/>
        <end position="1171"/>
    </location>
</feature>
<comment type="catalytic activity">
    <reaction evidence="1">
        <text>ATP + protein L-histidine = ADP + protein N-phospho-L-histidine.</text>
        <dbReference type="EC" id="2.7.13.3"/>
    </reaction>
</comment>
<dbReference type="SUPFAM" id="SSF55785">
    <property type="entry name" value="PYP-like sensor domain (PAS domain)"/>
    <property type="match status" value="1"/>
</dbReference>
<dbReference type="RefSeq" id="XP_016612809.1">
    <property type="nucleotide sequence ID" value="XM_016748798.1"/>
</dbReference>
<dbReference type="PANTHER" id="PTHR43047">
    <property type="entry name" value="TWO-COMPONENT HISTIDINE PROTEIN KINASE"/>
    <property type="match status" value="1"/>
</dbReference>
<dbReference type="Proteomes" id="UP000053201">
    <property type="component" value="Unassembled WGS sequence"/>
</dbReference>
<evidence type="ECO:0000256" key="6">
    <source>
        <dbReference type="ARBA" id="ARBA00022777"/>
    </source>
</evidence>
<sequence>MAASVVGNADISSDLYLADYLDVLPQPYIIITYSDAETHPIFNYANPAFYDLLQPSSSRLSRQDLSGVPALNLLPGNYTSTLKDLRTAACSMTVKTGVAKNFEIISTDAIDRIQAQAIKLEIEWVATCIKERYFVLSAQAIEHRETEEPVQPETKVSKDYLTTQAQTSASDNTIRDEDTANYPRVHSSSSVNLTDNQGRLDPGSGIDSTESNDLWKTIPRFADSLAGGGIMGEMLRNFDWSNTPLGRISSWPQSLLTAVSLTMCSMFPMAIWWGPQFVLIYNDAYKPIAGSKHPWLFGKAGSEAWSEIWDTLEPMAQSVMQGERCYSEDHLLFMVRNGYPEETYHTWSYVPIRQEDGSVGGLLNPTFEATGRVVAERRLKTLREFGARTATAKSVPEVCSIAADVMNDSHHDITFAFIYTCSVDNTGCQPKMQQANSRTGNIKLHKLKLISAVGVEHGCSASPDNVTIDLLGDPPEDEIWPFHEACAKKAVVEVYDQQLIGGIEGRGWGEKSRITVVCPITANDGDDILGVLVAGLSARRPYDEDYRTFMELLCRQTATSIATVRAYEEEYQRAEALAMIDRAKTAFFSSVSHELRTPLTLILGPVDDLLGERSQPLNKRQLDLVHLINRNAQRLLKLVNSLLDFSRIEAGRMQATFKETDLVTFTADLASLFRSAIEKGGVQYIVDCELDGRTVWVDRDMWEKIVLNLIGNAFKFTLQGSIKVSLHPNEDKSGVIFAVEDTGTGIPSHEISRIFERFHRVDGQKGRSHEGSGIGLALTQELVRLHGGTVELRSVYGQGSTFSVFLPYGTSHLPQDRLSETNEDVSDYIIESKRSYGYAMVEEAKRWLSLSDDDTAEHSSTADSTESSVPSNTVPSTTRGSKVLLADDNSDMRRYVKTLLSKWWVVTDVADGQQALDAIKQEMPDIIVSDVMMPVLDGYGLLKVIRSLPESKMLPVILLSARAGEEARVDGLQLGADDYLEKPFSAKELVARVHTHLELGKLRVELERRVNERTRELAESEWRYKVLASLSPVGIFRSDMKGQITYANDKWWEISMHDREKDPAAVNFIESIHPEDRKRCQLHWQDAMNGRQCNIEFRWKNTRTGVERWCLGATMIEYDEAGNPVGHIGTCTDVTERKRLEKERLDVLEMAEKYQRRRAEEAEAVKKQQELFIDMTCHELRNPLNGIYHNADLLHESLEKVQKEVDGLHKTVESVEDIKLPASAPVTNSPVTRQTSKPKDNMIQSVKKVTRWLGAEVINDLEAVETITLCAQHQKQIADDVLHMSKISMNLLVLAQLEFQPRVEITKVLRMFDTEVKLKNIDLQYNIGTGYEALSVDWVRGDPTRLAQIMINILTNAIRFTEKAEVKKVVVTLDASETPPSLPNQPSSKGAAWDGMVSSGSEDDEKADMQSLSSSRSTSSSATIRNVQVPAAPVPSSSPATSANAIYVQVTIADSGLGMTPEEQAMLFRRFAQASPKTYADFGGSGLGLFISKRLVELQGGNIGVDSIKGQGTTFTFFVKYETVERRAESDIGVEGATGSRQPSQPPAAQSRWTSRLPAQTPENNPAEMVDGEVKISILIVEDNMVNQKVLKRQLETLGYSTQVANHGAEAIDILQRQERAFDIILMDIEMPVMDGLQATVKIREIYGNRWRIPIVAVTGNARREHLDKALQAGMDDVMVKPYVKKDLVEKIEMLVQRRRADMRR</sequence>
<dbReference type="GO" id="GO:0009927">
    <property type="term" value="F:histidine phosphotransfer kinase activity"/>
    <property type="evidence" value="ECO:0007669"/>
    <property type="project" value="TreeGrafter"/>
</dbReference>
<keyword evidence="4" id="KW-0808">Transferase</keyword>
<dbReference type="FunFam" id="1.10.287.130:FF:000045">
    <property type="entry name" value="Two-component system sensor histidine kinase/response regulator"/>
    <property type="match status" value="1"/>
</dbReference>
<dbReference type="FunFam" id="3.30.565.10:FF:000037">
    <property type="entry name" value="Hybrid sensor histidine kinase/response regulator"/>
    <property type="match status" value="1"/>
</dbReference>
<dbReference type="PANTHER" id="PTHR43047:SF72">
    <property type="entry name" value="OSMOSENSING HISTIDINE PROTEIN KINASE SLN1"/>
    <property type="match status" value="1"/>
</dbReference>
<keyword evidence="17" id="KW-1185">Reference proteome</keyword>
<evidence type="ECO:0000256" key="11">
    <source>
        <dbReference type="SAM" id="MobiDB-lite"/>
    </source>
</evidence>
<feature type="region of interest" description="Disordered" evidence="11">
    <location>
        <begin position="855"/>
        <end position="882"/>
    </location>
</feature>
<keyword evidence="3 9" id="KW-0597">Phosphoprotein</keyword>
<dbReference type="GO" id="GO:0000155">
    <property type="term" value="F:phosphorelay sensor kinase activity"/>
    <property type="evidence" value="ECO:0007669"/>
    <property type="project" value="InterPro"/>
</dbReference>
<feature type="domain" description="PAC" evidence="15">
    <location>
        <begin position="1093"/>
        <end position="1146"/>
    </location>
</feature>
<evidence type="ECO:0000256" key="4">
    <source>
        <dbReference type="ARBA" id="ARBA00022679"/>
    </source>
</evidence>
<evidence type="ECO:0000313" key="17">
    <source>
        <dbReference type="Proteomes" id="UP000053201"/>
    </source>
</evidence>
<dbReference type="CDD" id="cd00130">
    <property type="entry name" value="PAS"/>
    <property type="match status" value="1"/>
</dbReference>
<dbReference type="InterPro" id="IPR036097">
    <property type="entry name" value="HisK_dim/P_sf"/>
</dbReference>
<evidence type="ECO:0000256" key="5">
    <source>
        <dbReference type="ARBA" id="ARBA00022741"/>
    </source>
</evidence>
<dbReference type="Gene3D" id="3.30.450.40">
    <property type="match status" value="1"/>
</dbReference>
<feature type="domain" description="Histidine kinase" evidence="12">
    <location>
        <begin position="1175"/>
        <end position="1523"/>
    </location>
</feature>
<dbReference type="EMBL" id="KQ257450">
    <property type="protein sequence ID" value="KND04770.1"/>
    <property type="molecule type" value="Genomic_DNA"/>
</dbReference>
<dbReference type="STRING" id="645134.A0A0L0HV44"/>
<dbReference type="EC" id="2.7.13.3" evidence="2"/>
<organism evidence="16 17">
    <name type="scientific">Spizellomyces punctatus (strain DAOM BR117)</name>
    <dbReference type="NCBI Taxonomy" id="645134"/>
    <lineage>
        <taxon>Eukaryota</taxon>
        <taxon>Fungi</taxon>
        <taxon>Fungi incertae sedis</taxon>
        <taxon>Chytridiomycota</taxon>
        <taxon>Chytridiomycota incertae sedis</taxon>
        <taxon>Chytridiomycetes</taxon>
        <taxon>Spizellomycetales</taxon>
        <taxon>Spizellomycetaceae</taxon>
        <taxon>Spizellomyces</taxon>
    </lineage>
</organism>
<evidence type="ECO:0000256" key="7">
    <source>
        <dbReference type="ARBA" id="ARBA00022840"/>
    </source>
</evidence>
<dbReference type="InterPro" id="IPR036890">
    <property type="entry name" value="HATPase_C_sf"/>
</dbReference>
<dbReference type="PROSITE" id="PS50109">
    <property type="entry name" value="HIS_KIN"/>
    <property type="match status" value="2"/>
</dbReference>
<dbReference type="VEuPathDB" id="FungiDB:SPPG_00473"/>
<dbReference type="CDD" id="cd17574">
    <property type="entry name" value="REC_OmpR"/>
    <property type="match status" value="1"/>
</dbReference>
<dbReference type="Pfam" id="PF08447">
    <property type="entry name" value="PAS_3"/>
    <property type="match status" value="1"/>
</dbReference>
<proteinExistence type="predicted"/>
<dbReference type="Pfam" id="PF02518">
    <property type="entry name" value="HATPase_c"/>
    <property type="match status" value="2"/>
</dbReference>
<feature type="region of interest" description="Disordered" evidence="11">
    <location>
        <begin position="1530"/>
        <end position="1567"/>
    </location>
</feature>
<dbReference type="InterPro" id="IPR029016">
    <property type="entry name" value="GAF-like_dom_sf"/>
</dbReference>
<dbReference type="InterPro" id="IPR013655">
    <property type="entry name" value="PAS_fold_3"/>
</dbReference>
<evidence type="ECO:0000256" key="3">
    <source>
        <dbReference type="ARBA" id="ARBA00022553"/>
    </source>
</evidence>
<dbReference type="InterPro" id="IPR000700">
    <property type="entry name" value="PAS-assoc_C"/>
</dbReference>
<keyword evidence="10" id="KW-0175">Coiled coil</keyword>
<feature type="modified residue" description="4-aspartylphosphate" evidence="9">
    <location>
        <position position="1628"/>
    </location>
</feature>
<evidence type="ECO:0000259" key="15">
    <source>
        <dbReference type="PROSITE" id="PS50113"/>
    </source>
</evidence>
<dbReference type="SMART" id="SM00388">
    <property type="entry name" value="HisKA"/>
    <property type="match status" value="2"/>
</dbReference>
<keyword evidence="5" id="KW-0547">Nucleotide-binding</keyword>
<dbReference type="OMA" id="CASHQGR"/>
<dbReference type="SUPFAM" id="SSF47384">
    <property type="entry name" value="Homodimeric domain of signal transducing histidine kinase"/>
    <property type="match status" value="2"/>
</dbReference>
<dbReference type="SMART" id="SM00387">
    <property type="entry name" value="HATPase_c"/>
    <property type="match status" value="2"/>
</dbReference>
<dbReference type="GO" id="GO:0006355">
    <property type="term" value="P:regulation of DNA-templated transcription"/>
    <property type="evidence" value="ECO:0007669"/>
    <property type="project" value="InterPro"/>
</dbReference>
<evidence type="ECO:0000259" key="12">
    <source>
        <dbReference type="PROSITE" id="PS50109"/>
    </source>
</evidence>
<keyword evidence="6" id="KW-0418">Kinase</keyword>
<feature type="domain" description="Histidine kinase" evidence="12">
    <location>
        <begin position="590"/>
        <end position="810"/>
    </location>
</feature>
<dbReference type="Gene3D" id="1.10.287.130">
    <property type="match status" value="2"/>
</dbReference>
<dbReference type="SMART" id="SM00448">
    <property type="entry name" value="REC"/>
    <property type="match status" value="2"/>
</dbReference>
<feature type="compositionally biased region" description="Polar residues" evidence="11">
    <location>
        <begin position="1539"/>
        <end position="1564"/>
    </location>
</feature>
<feature type="domain" description="Response regulatory" evidence="13">
    <location>
        <begin position="882"/>
        <end position="997"/>
    </location>
</feature>
<evidence type="ECO:0000256" key="1">
    <source>
        <dbReference type="ARBA" id="ARBA00000085"/>
    </source>
</evidence>
<dbReference type="eggNOG" id="KOG0519">
    <property type="taxonomic scope" value="Eukaryota"/>
</dbReference>
<reference evidence="16 17" key="1">
    <citation type="submission" date="2009-08" db="EMBL/GenBank/DDBJ databases">
        <title>The Genome Sequence of Spizellomyces punctatus strain DAOM BR117.</title>
        <authorList>
            <consortium name="The Broad Institute Genome Sequencing Platform"/>
            <person name="Russ C."/>
            <person name="Cuomo C."/>
            <person name="Shea T."/>
            <person name="Young S.K."/>
            <person name="Zeng Q."/>
            <person name="Koehrsen M."/>
            <person name="Haas B."/>
            <person name="Borodovsky M."/>
            <person name="Guigo R."/>
            <person name="Alvarado L."/>
            <person name="Berlin A."/>
            <person name="Bochicchio J."/>
            <person name="Borenstein D."/>
            <person name="Chapman S."/>
            <person name="Chen Z."/>
            <person name="Engels R."/>
            <person name="Freedman E."/>
            <person name="Gellesch M."/>
            <person name="Goldberg J."/>
            <person name="Griggs A."/>
            <person name="Gujja S."/>
            <person name="Heiman D."/>
            <person name="Hepburn T."/>
            <person name="Howarth C."/>
            <person name="Jen D."/>
            <person name="Larson L."/>
            <person name="Lewis B."/>
            <person name="Mehta T."/>
            <person name="Park D."/>
            <person name="Pearson M."/>
            <person name="Roberts A."/>
            <person name="Saif S."/>
            <person name="Shenoy N."/>
            <person name="Sisk P."/>
            <person name="Stolte C."/>
            <person name="Sykes S."/>
            <person name="Thomson T."/>
            <person name="Walk T."/>
            <person name="White J."/>
            <person name="Yandava C."/>
            <person name="Burger G."/>
            <person name="Gray M.W."/>
            <person name="Holland P.W.H."/>
            <person name="King N."/>
            <person name="Lang F.B.F."/>
            <person name="Roger A.J."/>
            <person name="Ruiz-Trillo I."/>
            <person name="Lander E."/>
            <person name="Nusbaum C."/>
        </authorList>
    </citation>
    <scope>NUCLEOTIDE SEQUENCE [LARGE SCALE GENOMIC DNA]</scope>
    <source>
        <strain evidence="16 17">DAOM BR117</strain>
    </source>
</reference>
<dbReference type="GO" id="GO:0005886">
    <property type="term" value="C:plasma membrane"/>
    <property type="evidence" value="ECO:0007669"/>
    <property type="project" value="TreeGrafter"/>
</dbReference>
<evidence type="ECO:0000259" key="14">
    <source>
        <dbReference type="PROSITE" id="PS50112"/>
    </source>
</evidence>
<dbReference type="CDD" id="cd17546">
    <property type="entry name" value="REC_hyHK_CKI1_RcsC-like"/>
    <property type="match status" value="1"/>
</dbReference>
<dbReference type="CDD" id="cd16922">
    <property type="entry name" value="HATPase_EvgS-ArcB-TorS-like"/>
    <property type="match status" value="1"/>
</dbReference>
<keyword evidence="7" id="KW-0067">ATP-binding</keyword>
<dbReference type="CDD" id="cd00082">
    <property type="entry name" value="HisKA"/>
    <property type="match status" value="2"/>
</dbReference>
<dbReference type="SUPFAM" id="SSF55781">
    <property type="entry name" value="GAF domain-like"/>
    <property type="match status" value="1"/>
</dbReference>
<accession>A0A0L0HV44</accession>
<dbReference type="InterPro" id="IPR001789">
    <property type="entry name" value="Sig_transdc_resp-reg_receiver"/>
</dbReference>
<dbReference type="Gene3D" id="3.40.50.2300">
    <property type="match status" value="2"/>
</dbReference>
<dbReference type="InterPro" id="IPR004358">
    <property type="entry name" value="Sig_transdc_His_kin-like_C"/>
</dbReference>